<protein>
    <submittedName>
        <fullName evidence="1">Uncharacterized protein</fullName>
    </submittedName>
</protein>
<evidence type="ECO:0000313" key="1">
    <source>
        <dbReference type="EMBL" id="QHU02767.1"/>
    </source>
</evidence>
<organism evidence="1">
    <name type="scientific">viral metagenome</name>
    <dbReference type="NCBI Taxonomy" id="1070528"/>
    <lineage>
        <taxon>unclassified sequences</taxon>
        <taxon>metagenomes</taxon>
        <taxon>organismal metagenomes</taxon>
    </lineage>
</organism>
<dbReference type="EMBL" id="MN740362">
    <property type="protein sequence ID" value="QHU02767.1"/>
    <property type="molecule type" value="Genomic_DNA"/>
</dbReference>
<accession>A0A6C0JE17</accession>
<dbReference type="AlphaFoldDB" id="A0A6C0JE17"/>
<name>A0A6C0JE17_9ZZZZ</name>
<proteinExistence type="predicted"/>
<sequence>MKIHDSNSKEMETKKRKNAVSMRVVNPCTVKQYAFICSRCQVNDPMDQCSICKELICLRCFYKTSSYCIDCSFKSDQVNVQQLREKHIETLNNSCCIIS</sequence>
<reference evidence="1" key="1">
    <citation type="journal article" date="2020" name="Nature">
        <title>Giant virus diversity and host interactions through global metagenomics.</title>
        <authorList>
            <person name="Schulz F."/>
            <person name="Roux S."/>
            <person name="Paez-Espino D."/>
            <person name="Jungbluth S."/>
            <person name="Walsh D.A."/>
            <person name="Denef V.J."/>
            <person name="McMahon K.D."/>
            <person name="Konstantinidis K.T."/>
            <person name="Eloe-Fadrosh E.A."/>
            <person name="Kyrpides N.C."/>
            <person name="Woyke T."/>
        </authorList>
    </citation>
    <scope>NUCLEOTIDE SEQUENCE</scope>
    <source>
        <strain evidence="1">GVMAG-M-3300025880-76</strain>
    </source>
</reference>